<dbReference type="GO" id="GO:0015293">
    <property type="term" value="F:symporter activity"/>
    <property type="evidence" value="ECO:0007669"/>
    <property type="project" value="InterPro"/>
</dbReference>
<evidence type="ECO:0000256" key="4">
    <source>
        <dbReference type="ARBA" id="ARBA00022448"/>
    </source>
</evidence>
<feature type="region of interest" description="Disordered" evidence="9">
    <location>
        <begin position="1"/>
        <end position="119"/>
    </location>
</feature>
<feature type="transmembrane region" description="Helical" evidence="10">
    <location>
        <begin position="933"/>
        <end position="954"/>
    </location>
</feature>
<dbReference type="InterPro" id="IPR001991">
    <property type="entry name" value="Na-dicarboxylate_symporter"/>
</dbReference>
<evidence type="ECO:0000256" key="1">
    <source>
        <dbReference type="ARBA" id="ARBA00004141"/>
    </source>
</evidence>
<feature type="transmembrane region" description="Helical" evidence="10">
    <location>
        <begin position="1206"/>
        <end position="1227"/>
    </location>
</feature>
<sequence>MAKGAKKKGGKRKRQAWDDEEKKSQRDVDATSEKPVKKQYDSMFSQWKKSNVNRREQQKKKTLNYEQLKQKQFEELLQSKNVPSESEEEEAQEGTESEESRESDEEIQENEPKKKKTSTFQSFVSMFQAAPIAVCESDEKQEEMVYNEDVEDEDNENSHSEAIDEENEAENNENNEEDNGDAEEAEENDTQVNQDDEEKDPYRQRYLLKEPTEADFKELSTAKALQFKKLSSVDSLECHVRRNYYEKTASYSPSPLNHVRARLYASWKQKNLLELNPLQEKLQGALGSYQDLMFCHQTAENLPEIRRVVMMHVVNHVIKSRDTIARNTERLSKNPSAEYRDQGYCRPTILILAPLRSAAYRLVQQLYELLPDTITNVLNKDRFEQDFGVEEPSTLEGSEWQKIFQDGNNDDAFQIGIAFSRKSMRLYAEYHHADIIIASPLTLRQNIGDVIVDIVPGDKTSQKLPVDFLSSIEVCVLDSASVFLMQNMEHVRAVMNAINVIPKEAPNADFSRIREWNLNHQAHFFRQTIVYSHAPDAQLNNLLNRSCHNFAGAVRLMPHYDLEGQYSPAMCNIVHSIKQIFQRIDTPAQAGSCLLAKESDIRFEYFKKHIVQPLLDHPTKHTMIFVPSYFDFVRVRNLFAEHKKLINVVAISEYSTDSQISRARTHFFHGRINVFLVSERFHFYKQYRIRGVHQIFWYSPPSLGPFYSEVLNAMGTNDESEAESLKSVMVKYVEMALAHLSGKTRKTMIHEPDPRQSWVSCWNSIPLSVVRHQCHFSMQTARTAPSPVLEYDYPADLLHPPQRSRPVYERIFQYYTQPVTRLSLNDEDLEKPATVLPFVALITSVILGFVLSYAIDVALPEPPDFTNRTLKDFQALLDFSTQRANIVQWLNIPGALFVRALNCLVVPLIFVNLAMGVADLVQASKMGRITGRMFLLFVLTTFMASAQGLLWLSLSPEKWLWTHQTNTAKPDSYTRNRTVPVSLLCPSNNTYLYYNESSNDFTCSSDDSQRYQLTDTQKILQTLFSYRQSSQRQSVQEQIFNTAHLMVTSNLFGAFVDSNVLGIVAFAIPFGLAISRSGSSTGHNPMWALCQQLNGIFLIMITWVVQLLPFVVIFMIASPMIYPEDSSTSIFGWNLATGRGKLRGNASTYPFEQILARSEYFFNNLAAEATSLFTFLGLYVAGWIGHFMILLPLLTIAMTKHSPYPYLKLLLPAFWFGFFSSSTLAAMPLLMKVMHLSQYVSRQVTRFVIPIGTGVHMDGPALYISSAMIYLLRTQSFDRSAVVPAEFILDSGKYALIWFCTTLTVWTLPPLPHQGLVGLSMVWFAVVGTTRPTNLHWVIAMDVVLDRFSAVGSMVSNAIVTFIIAEKVNERHADEQDRERMVTSRHEWLSE</sequence>
<evidence type="ECO:0000256" key="2">
    <source>
        <dbReference type="ARBA" id="ARBA00004604"/>
    </source>
</evidence>
<dbReference type="OrthoDB" id="10264378at2759"/>
<keyword evidence="7 10" id="KW-0472">Membrane</keyword>
<dbReference type="EMBL" id="JNBS01001900">
    <property type="protein sequence ID" value="OQR97566.1"/>
    <property type="molecule type" value="Genomic_DNA"/>
</dbReference>
<dbReference type="GO" id="GO:0032040">
    <property type="term" value="C:small-subunit processome"/>
    <property type="evidence" value="ECO:0007669"/>
    <property type="project" value="TreeGrafter"/>
</dbReference>
<feature type="compositionally biased region" description="Basic and acidic residues" evidence="9">
    <location>
        <begin position="15"/>
        <end position="40"/>
    </location>
</feature>
<evidence type="ECO:0000256" key="6">
    <source>
        <dbReference type="ARBA" id="ARBA00022989"/>
    </source>
</evidence>
<keyword evidence="4" id="KW-0813">Transport</keyword>
<dbReference type="Proteomes" id="UP000243217">
    <property type="component" value="Unassembled WGS sequence"/>
</dbReference>
<dbReference type="InterPro" id="IPR053940">
    <property type="entry name" value="UTP25_NTPase-like"/>
</dbReference>
<protein>
    <submittedName>
        <fullName evidence="13">Digestive organ expansion factor</fullName>
    </submittedName>
</protein>
<feature type="transmembrane region" description="Helical" evidence="10">
    <location>
        <begin position="896"/>
        <end position="921"/>
    </location>
</feature>
<comment type="similarity">
    <text evidence="3">Belongs to the UTP25 family.</text>
</comment>
<accession>A0A1V9ZHV5</accession>
<comment type="caution">
    <text evidence="13">The sequence shown here is derived from an EMBL/GenBank/DDBJ whole genome shotgun (WGS) entry which is preliminary data.</text>
</comment>
<evidence type="ECO:0000313" key="14">
    <source>
        <dbReference type="Proteomes" id="UP000243217"/>
    </source>
</evidence>
<evidence type="ECO:0000256" key="5">
    <source>
        <dbReference type="ARBA" id="ARBA00022692"/>
    </source>
</evidence>
<dbReference type="InterPro" id="IPR036458">
    <property type="entry name" value="Na:dicarbo_symporter_sf"/>
</dbReference>
<dbReference type="STRING" id="74557.A0A1V9ZHV5"/>
<evidence type="ECO:0000256" key="3">
    <source>
        <dbReference type="ARBA" id="ARBA00009223"/>
    </source>
</evidence>
<dbReference type="InterPro" id="IPR053939">
    <property type="entry name" value="UTP25_C"/>
</dbReference>
<feature type="compositionally biased region" description="Acidic residues" evidence="9">
    <location>
        <begin position="139"/>
        <end position="155"/>
    </location>
</feature>
<feature type="transmembrane region" description="Helical" evidence="10">
    <location>
        <begin position="1095"/>
        <end position="1117"/>
    </location>
</feature>
<keyword evidence="14" id="KW-1185">Reference proteome</keyword>
<dbReference type="GO" id="GO:0016020">
    <property type="term" value="C:membrane"/>
    <property type="evidence" value="ECO:0007669"/>
    <property type="project" value="UniProtKB-SubCell"/>
</dbReference>
<dbReference type="GO" id="GO:0019843">
    <property type="term" value="F:rRNA binding"/>
    <property type="evidence" value="ECO:0007669"/>
    <property type="project" value="TreeGrafter"/>
</dbReference>
<evidence type="ECO:0000259" key="11">
    <source>
        <dbReference type="Pfam" id="PF06862"/>
    </source>
</evidence>
<feature type="domain" description="UTP25 NTP hydrolase-like" evidence="12">
    <location>
        <begin position="289"/>
        <end position="554"/>
    </location>
</feature>
<evidence type="ECO:0000313" key="13">
    <source>
        <dbReference type="EMBL" id="OQR97566.1"/>
    </source>
</evidence>
<feature type="transmembrane region" description="Helical" evidence="10">
    <location>
        <begin position="1247"/>
        <end position="1272"/>
    </location>
</feature>
<dbReference type="GO" id="GO:0034511">
    <property type="term" value="F:U3 snoRNA binding"/>
    <property type="evidence" value="ECO:0007669"/>
    <property type="project" value="InterPro"/>
</dbReference>
<evidence type="ECO:0000259" key="12">
    <source>
        <dbReference type="Pfam" id="PF22916"/>
    </source>
</evidence>
<feature type="compositionally biased region" description="Basic residues" evidence="9">
    <location>
        <begin position="1"/>
        <end position="14"/>
    </location>
</feature>
<evidence type="ECO:0000256" key="9">
    <source>
        <dbReference type="SAM" id="MobiDB-lite"/>
    </source>
</evidence>
<feature type="transmembrane region" description="Helical" evidence="10">
    <location>
        <begin position="1172"/>
        <end position="1194"/>
    </location>
</feature>
<dbReference type="Pfam" id="PF22916">
    <property type="entry name" value="UTP25_NTPase-like"/>
    <property type="match status" value="1"/>
</dbReference>
<dbReference type="Pfam" id="PF06862">
    <property type="entry name" value="Utp25_C"/>
    <property type="match status" value="1"/>
</dbReference>
<dbReference type="Pfam" id="PF00375">
    <property type="entry name" value="SDF"/>
    <property type="match status" value="3"/>
</dbReference>
<dbReference type="PANTHER" id="PTHR12933">
    <property type="entry name" value="ORF PROTEIN-RELATED"/>
    <property type="match status" value="1"/>
</dbReference>
<reference evidence="13 14" key="1">
    <citation type="journal article" date="2014" name="Genome Biol. Evol.">
        <title>The secreted proteins of Achlya hypogyna and Thraustotheca clavata identify the ancestral oomycete secretome and reveal gene acquisitions by horizontal gene transfer.</title>
        <authorList>
            <person name="Misner I."/>
            <person name="Blouin N."/>
            <person name="Leonard G."/>
            <person name="Richards T.A."/>
            <person name="Lane C.E."/>
        </authorList>
    </citation>
    <scope>NUCLEOTIDE SEQUENCE [LARGE SCALE GENOMIC DNA]</scope>
    <source>
        <strain evidence="13 14">ATCC 34112</strain>
    </source>
</reference>
<evidence type="ECO:0000256" key="8">
    <source>
        <dbReference type="ARBA" id="ARBA00023242"/>
    </source>
</evidence>
<feature type="compositionally biased region" description="Acidic residues" evidence="9">
    <location>
        <begin position="85"/>
        <end position="109"/>
    </location>
</feature>
<proteinExistence type="inferred from homology"/>
<dbReference type="GO" id="GO:0000462">
    <property type="term" value="P:maturation of SSU-rRNA from tricistronic rRNA transcript (SSU-rRNA, 5.8S rRNA, LSU-rRNA)"/>
    <property type="evidence" value="ECO:0007669"/>
    <property type="project" value="TreeGrafter"/>
</dbReference>
<organism evidence="13 14">
    <name type="scientific">Thraustotheca clavata</name>
    <dbReference type="NCBI Taxonomy" id="74557"/>
    <lineage>
        <taxon>Eukaryota</taxon>
        <taxon>Sar</taxon>
        <taxon>Stramenopiles</taxon>
        <taxon>Oomycota</taxon>
        <taxon>Saprolegniomycetes</taxon>
        <taxon>Saprolegniales</taxon>
        <taxon>Achlyaceae</taxon>
        <taxon>Thraustotheca</taxon>
    </lineage>
</organism>
<dbReference type="PANTHER" id="PTHR12933:SF0">
    <property type="entry name" value="U3 SMALL NUCLEOLAR RNA-ASSOCIATED PROTEIN 25 HOMOLOG"/>
    <property type="match status" value="1"/>
</dbReference>
<dbReference type="SUPFAM" id="SSF118215">
    <property type="entry name" value="Proton glutamate symport protein"/>
    <property type="match status" value="2"/>
</dbReference>
<comment type="subcellular location">
    <subcellularLocation>
        <location evidence="1">Membrane</location>
        <topology evidence="1">Multi-pass membrane protein</topology>
    </subcellularLocation>
    <subcellularLocation>
        <location evidence="2">Nucleus</location>
        <location evidence="2">Nucleolus</location>
    </subcellularLocation>
</comment>
<evidence type="ECO:0000256" key="7">
    <source>
        <dbReference type="ARBA" id="ARBA00023136"/>
    </source>
</evidence>
<name>A0A1V9ZHV5_9STRA</name>
<dbReference type="Gene3D" id="1.10.3860.10">
    <property type="entry name" value="Sodium:dicarboxylate symporter"/>
    <property type="match status" value="1"/>
</dbReference>
<feature type="region of interest" description="Disordered" evidence="9">
    <location>
        <begin position="134"/>
        <end position="202"/>
    </location>
</feature>
<feature type="compositionally biased region" description="Acidic residues" evidence="9">
    <location>
        <begin position="163"/>
        <end position="199"/>
    </location>
</feature>
<feature type="transmembrane region" description="Helical" evidence="10">
    <location>
        <begin position="1051"/>
        <end position="1074"/>
    </location>
</feature>
<dbReference type="InterPro" id="IPR010678">
    <property type="entry name" value="UTP25"/>
</dbReference>
<feature type="transmembrane region" description="Helical" evidence="10">
    <location>
        <begin position="835"/>
        <end position="855"/>
    </location>
</feature>
<keyword evidence="6 10" id="KW-1133">Transmembrane helix</keyword>
<keyword evidence="8" id="KW-0539">Nucleus</keyword>
<evidence type="ECO:0000256" key="10">
    <source>
        <dbReference type="SAM" id="Phobius"/>
    </source>
</evidence>
<feature type="domain" description="UTP25 C-terminal" evidence="11">
    <location>
        <begin position="570"/>
        <end position="751"/>
    </location>
</feature>
<gene>
    <name evidence="13" type="ORF">THRCLA_06910</name>
</gene>
<keyword evidence="5 10" id="KW-0812">Transmembrane</keyword>
<dbReference type="PRINTS" id="PR00173">
    <property type="entry name" value="EDTRNSPORT"/>
</dbReference>